<organism evidence="1 2">
    <name type="scientific">Cladorrhinum samala</name>
    <dbReference type="NCBI Taxonomy" id="585594"/>
    <lineage>
        <taxon>Eukaryota</taxon>
        <taxon>Fungi</taxon>
        <taxon>Dikarya</taxon>
        <taxon>Ascomycota</taxon>
        <taxon>Pezizomycotina</taxon>
        <taxon>Sordariomycetes</taxon>
        <taxon>Sordariomycetidae</taxon>
        <taxon>Sordariales</taxon>
        <taxon>Podosporaceae</taxon>
        <taxon>Cladorrhinum</taxon>
    </lineage>
</organism>
<comment type="caution">
    <text evidence="1">The sequence shown here is derived from an EMBL/GenBank/DDBJ whole genome shotgun (WGS) entry which is preliminary data.</text>
</comment>
<name>A0AAV9I1A5_9PEZI</name>
<evidence type="ECO:0000313" key="1">
    <source>
        <dbReference type="EMBL" id="KAK4466433.1"/>
    </source>
</evidence>
<gene>
    <name evidence="1" type="ORF">QBC42DRAFT_216951</name>
</gene>
<reference evidence="1" key="1">
    <citation type="journal article" date="2023" name="Mol. Phylogenet. Evol.">
        <title>Genome-scale phylogeny and comparative genomics of the fungal order Sordariales.</title>
        <authorList>
            <person name="Hensen N."/>
            <person name="Bonometti L."/>
            <person name="Westerberg I."/>
            <person name="Brannstrom I.O."/>
            <person name="Guillou S."/>
            <person name="Cros-Aarteil S."/>
            <person name="Calhoun S."/>
            <person name="Haridas S."/>
            <person name="Kuo A."/>
            <person name="Mondo S."/>
            <person name="Pangilinan J."/>
            <person name="Riley R."/>
            <person name="LaButti K."/>
            <person name="Andreopoulos B."/>
            <person name="Lipzen A."/>
            <person name="Chen C."/>
            <person name="Yan M."/>
            <person name="Daum C."/>
            <person name="Ng V."/>
            <person name="Clum A."/>
            <person name="Steindorff A."/>
            <person name="Ohm R.A."/>
            <person name="Martin F."/>
            <person name="Silar P."/>
            <person name="Natvig D.O."/>
            <person name="Lalanne C."/>
            <person name="Gautier V."/>
            <person name="Ament-Velasquez S.L."/>
            <person name="Kruys A."/>
            <person name="Hutchinson M.I."/>
            <person name="Powell A.J."/>
            <person name="Barry K."/>
            <person name="Miller A.N."/>
            <person name="Grigoriev I.V."/>
            <person name="Debuchy R."/>
            <person name="Gladieux P."/>
            <person name="Hiltunen Thoren M."/>
            <person name="Johannesson H."/>
        </authorList>
    </citation>
    <scope>NUCLEOTIDE SEQUENCE</scope>
    <source>
        <strain evidence="1">PSN324</strain>
    </source>
</reference>
<sequence>MTNPNRDSRISRAFDITLSQLLTSNPRKYGRYLPARHRFFSVFPGGVFYRLPTPSTHLLCAFHALILSLTHQHPSLNSSSLIPTLAQLQDIFAKQSEAYRELTGMDNTDNLSGDQLAAVFAEWVREHLPGRRGQLGYLSEVEGWEFGDGYEGGRDVPVMMDTGDVKTEEEGEGENGDIIRVWVWNDGGWVGGGMGHWEGVRGLRDGEGAL</sequence>
<dbReference type="Proteomes" id="UP001321749">
    <property type="component" value="Unassembled WGS sequence"/>
</dbReference>
<accession>A0AAV9I1A5</accession>
<protein>
    <submittedName>
        <fullName evidence="1">Uncharacterized protein</fullName>
    </submittedName>
</protein>
<dbReference type="AlphaFoldDB" id="A0AAV9I1A5"/>
<keyword evidence="2" id="KW-1185">Reference proteome</keyword>
<proteinExistence type="predicted"/>
<reference evidence="1" key="2">
    <citation type="submission" date="2023-06" db="EMBL/GenBank/DDBJ databases">
        <authorList>
            <consortium name="Lawrence Berkeley National Laboratory"/>
            <person name="Mondo S.J."/>
            <person name="Hensen N."/>
            <person name="Bonometti L."/>
            <person name="Westerberg I."/>
            <person name="Brannstrom I.O."/>
            <person name="Guillou S."/>
            <person name="Cros-Aarteil S."/>
            <person name="Calhoun S."/>
            <person name="Haridas S."/>
            <person name="Kuo A."/>
            <person name="Pangilinan J."/>
            <person name="Riley R."/>
            <person name="Labutti K."/>
            <person name="Andreopoulos B."/>
            <person name="Lipzen A."/>
            <person name="Chen C."/>
            <person name="Yanf M."/>
            <person name="Daum C."/>
            <person name="Ng V."/>
            <person name="Clum A."/>
            <person name="Steindorff A."/>
            <person name="Ohm R."/>
            <person name="Martin F."/>
            <person name="Silar P."/>
            <person name="Natvig D."/>
            <person name="Lalanne C."/>
            <person name="Gautier V."/>
            <person name="Ament-Velasquez S.L."/>
            <person name="Kruys A."/>
            <person name="Hutchinson M.I."/>
            <person name="Powell A.J."/>
            <person name="Barry K."/>
            <person name="Miller A.N."/>
            <person name="Grigoriev I.V."/>
            <person name="Debuchy R."/>
            <person name="Gladieux P."/>
            <person name="Thoren M.H."/>
            <person name="Johannesson H."/>
        </authorList>
    </citation>
    <scope>NUCLEOTIDE SEQUENCE</scope>
    <source>
        <strain evidence="1">PSN324</strain>
    </source>
</reference>
<dbReference type="EMBL" id="MU864932">
    <property type="protein sequence ID" value="KAK4466433.1"/>
    <property type="molecule type" value="Genomic_DNA"/>
</dbReference>
<evidence type="ECO:0000313" key="2">
    <source>
        <dbReference type="Proteomes" id="UP001321749"/>
    </source>
</evidence>